<evidence type="ECO:0000313" key="1">
    <source>
        <dbReference type="EMBL" id="HHP04134.1"/>
    </source>
</evidence>
<comment type="caution">
    <text evidence="1">The sequence shown here is derived from an EMBL/GenBank/DDBJ whole genome shotgun (WGS) entry which is preliminary data.</text>
</comment>
<dbReference type="EMBL" id="DRZM01000004">
    <property type="protein sequence ID" value="HHP04134.1"/>
    <property type="molecule type" value="Genomic_DNA"/>
</dbReference>
<organism evidence="1">
    <name type="scientific">Thermofilum pendens</name>
    <dbReference type="NCBI Taxonomy" id="2269"/>
    <lineage>
        <taxon>Archaea</taxon>
        <taxon>Thermoproteota</taxon>
        <taxon>Thermoprotei</taxon>
        <taxon>Thermofilales</taxon>
        <taxon>Thermofilaceae</taxon>
        <taxon>Thermofilum</taxon>
    </lineage>
</organism>
<protein>
    <submittedName>
        <fullName evidence="1">Uncharacterized protein</fullName>
    </submittedName>
</protein>
<proteinExistence type="predicted"/>
<reference evidence="1" key="1">
    <citation type="journal article" date="2020" name="mSystems">
        <title>Genome- and Community-Level Interaction Insights into Carbon Utilization and Element Cycling Functions of Hydrothermarchaeota in Hydrothermal Sediment.</title>
        <authorList>
            <person name="Zhou Z."/>
            <person name="Liu Y."/>
            <person name="Xu W."/>
            <person name="Pan J."/>
            <person name="Luo Z.H."/>
            <person name="Li M."/>
        </authorList>
    </citation>
    <scope>NUCLEOTIDE SEQUENCE [LARGE SCALE GENOMIC DNA]</scope>
    <source>
        <strain evidence="1">SpSt-1125</strain>
    </source>
</reference>
<gene>
    <name evidence="1" type="ORF">ENM88_00090</name>
</gene>
<sequence length="104" mass="10591">MRTVEAAAIALVYVIAVGMLVSTAARQAVAVHHVSVEQAVAYALLRCQNLTCLLDAVGGAVDSVAALYVNGTAVAFAPRTCVCYAALVLDPSGGSTRVRVCASP</sequence>
<accession>A0A7J3X4R3</accession>
<dbReference type="AlphaFoldDB" id="A0A7J3X4R3"/>
<name>A0A7J3X4R3_THEPE</name>